<protein>
    <submittedName>
        <fullName evidence="1">Uncharacterized protein</fullName>
    </submittedName>
</protein>
<dbReference type="AlphaFoldDB" id="A0A7R8WUK9"/>
<dbReference type="EMBL" id="OB671817">
    <property type="protein sequence ID" value="CAD7235227.1"/>
    <property type="molecule type" value="Genomic_DNA"/>
</dbReference>
<feature type="non-terminal residue" evidence="1">
    <location>
        <position position="159"/>
    </location>
</feature>
<proteinExistence type="predicted"/>
<name>A0A7R8WUK9_9CRUS</name>
<accession>A0A7R8WUK9</accession>
<gene>
    <name evidence="1" type="ORF">CTOB1V02_LOCUS13043</name>
</gene>
<sequence length="159" mass="17941">MISVEISQLFGDLYPRPRKKKQTALVPKELQLSAFLSIGNSIRYVIILLLLTASAMWISVSYRYVMRVQDEVMSLSDLDDVKKAYVPESAYYNNFCWTYCFAMTVTYAYLAVLLVLASAYNDIFIPLVEAVNDALGRIHTFATAGKQCLFSAPCQALRP</sequence>
<evidence type="ECO:0000313" key="1">
    <source>
        <dbReference type="EMBL" id="CAD7235227.1"/>
    </source>
</evidence>
<reference evidence="1" key="1">
    <citation type="submission" date="2020-11" db="EMBL/GenBank/DDBJ databases">
        <authorList>
            <person name="Tran Van P."/>
        </authorList>
    </citation>
    <scope>NUCLEOTIDE SEQUENCE</scope>
</reference>
<organism evidence="1">
    <name type="scientific">Cyprideis torosa</name>
    <dbReference type="NCBI Taxonomy" id="163714"/>
    <lineage>
        <taxon>Eukaryota</taxon>
        <taxon>Metazoa</taxon>
        <taxon>Ecdysozoa</taxon>
        <taxon>Arthropoda</taxon>
        <taxon>Crustacea</taxon>
        <taxon>Oligostraca</taxon>
        <taxon>Ostracoda</taxon>
        <taxon>Podocopa</taxon>
        <taxon>Podocopida</taxon>
        <taxon>Cytherocopina</taxon>
        <taxon>Cytheroidea</taxon>
        <taxon>Cytherideidae</taxon>
        <taxon>Cyprideis</taxon>
    </lineage>
</organism>